<dbReference type="CDD" id="cd03450">
    <property type="entry name" value="NodN"/>
    <property type="match status" value="1"/>
</dbReference>
<dbReference type="Pfam" id="PF01575">
    <property type="entry name" value="MaoC_dehydratas"/>
    <property type="match status" value="1"/>
</dbReference>
<proteinExistence type="predicted"/>
<evidence type="ECO:0000313" key="3">
    <source>
        <dbReference type="Proteomes" id="UP000199214"/>
    </source>
</evidence>
<dbReference type="EMBL" id="FNZZ01000002">
    <property type="protein sequence ID" value="SEK96273.1"/>
    <property type="molecule type" value="Genomic_DNA"/>
</dbReference>
<dbReference type="AlphaFoldDB" id="A0A1H7LBA6"/>
<name>A0A1H7LBA6_9SPHN</name>
<protein>
    <submittedName>
        <fullName evidence="2">Acyl dehydratase</fullName>
    </submittedName>
</protein>
<dbReference type="InterPro" id="IPR039375">
    <property type="entry name" value="NodN-like"/>
</dbReference>
<dbReference type="PANTHER" id="PTHR42993:SF1">
    <property type="entry name" value="MAOC-LIKE DEHYDRATASE DOMAIN-CONTAINING PROTEIN"/>
    <property type="match status" value="1"/>
</dbReference>
<dbReference type="PANTHER" id="PTHR42993">
    <property type="entry name" value="MAOC-LIKE DEHYDRATASE DOMAIN-CONTAINING PROTEIN"/>
    <property type="match status" value="1"/>
</dbReference>
<dbReference type="InterPro" id="IPR029069">
    <property type="entry name" value="HotDog_dom_sf"/>
</dbReference>
<sequence>MTADEMKASIGQESVSDWVEVTQDMINKFADATGDHQFIHVNPEMAKMTPFGTTIAHGFLTLSLLPQLAAKTPDAPKLDGVKMGVNYGGNKVRFLAPVPSGSRVRGRSKIIQFDEKRPGQYQYTTETTIEIEGSDKPAMIAEWITQVFN</sequence>
<dbReference type="InterPro" id="IPR002539">
    <property type="entry name" value="MaoC-like_dom"/>
</dbReference>
<evidence type="ECO:0000313" key="2">
    <source>
        <dbReference type="EMBL" id="SEK96273.1"/>
    </source>
</evidence>
<gene>
    <name evidence="2" type="ORF">SAMN05216382_1201</name>
</gene>
<dbReference type="Gene3D" id="3.10.129.10">
    <property type="entry name" value="Hotdog Thioesterase"/>
    <property type="match status" value="1"/>
</dbReference>
<dbReference type="SUPFAM" id="SSF54637">
    <property type="entry name" value="Thioesterase/thiol ester dehydrase-isomerase"/>
    <property type="match status" value="1"/>
</dbReference>
<evidence type="ECO:0000259" key="1">
    <source>
        <dbReference type="Pfam" id="PF01575"/>
    </source>
</evidence>
<dbReference type="STRING" id="1855283.SAMN05216382_1201"/>
<organism evidence="2 3">
    <name type="scientific">Sphingomonas palmae</name>
    <dbReference type="NCBI Taxonomy" id="1855283"/>
    <lineage>
        <taxon>Bacteria</taxon>
        <taxon>Pseudomonadati</taxon>
        <taxon>Pseudomonadota</taxon>
        <taxon>Alphaproteobacteria</taxon>
        <taxon>Sphingomonadales</taxon>
        <taxon>Sphingomonadaceae</taxon>
        <taxon>Sphingomonas</taxon>
    </lineage>
</organism>
<accession>A0A1H7LBA6</accession>
<dbReference type="Proteomes" id="UP000199214">
    <property type="component" value="Unassembled WGS sequence"/>
</dbReference>
<feature type="domain" description="MaoC-like" evidence="1">
    <location>
        <begin position="9"/>
        <end position="117"/>
    </location>
</feature>
<reference evidence="3" key="1">
    <citation type="submission" date="2016-10" db="EMBL/GenBank/DDBJ databases">
        <authorList>
            <person name="Varghese N."/>
            <person name="Submissions S."/>
        </authorList>
    </citation>
    <scope>NUCLEOTIDE SEQUENCE [LARGE SCALE GENOMIC DNA]</scope>
    <source>
        <strain evidence="3">JS21-1</strain>
    </source>
</reference>
<keyword evidence="3" id="KW-1185">Reference proteome</keyword>